<dbReference type="Pfam" id="PF00501">
    <property type="entry name" value="AMP-binding"/>
    <property type="match status" value="1"/>
</dbReference>
<dbReference type="InterPro" id="IPR000873">
    <property type="entry name" value="AMP-dep_synth/lig_dom"/>
</dbReference>
<dbReference type="Gene3D" id="3.30.300.30">
    <property type="match status" value="1"/>
</dbReference>
<sequence>CAYLPINTSQPQSRTLDMLNECGVSFIIGNVEDTLSNYKEDYTCLTTSLLRQSIECEEKDLPKVLAEDLAYIIYTSGSTGRPKGVMVNHKGLSNMVQHEVSTLSIDTDENILLFSPYYFDASVEQIWLALSSGASLVIIKEDDILDTEMFNRCMRKHQVTHLDCTPSFLEAIELESDLSLRRIITGGEACKLSLAEKLIQRYDVYNEYGPTETTVISVFKKLEESDILGGKIPIGVPIGNTQVYILDEAKNLLPEGAVGELYIGGVGITNGYINNEELTRERFIDNPFGSGRLYKTGDLVRWMNNGNLEYLGRNDNQVKIRGYRIELGEIEAELELLPDVSQALVMGVGEEGNKQLVAYLSGREKVDEAKVKMSLSTKIPDYMIPSHYVVLDSFPTN</sequence>
<dbReference type="InterPro" id="IPR042099">
    <property type="entry name" value="ANL_N_sf"/>
</dbReference>
<evidence type="ECO:0000256" key="2">
    <source>
        <dbReference type="ARBA" id="ARBA00022553"/>
    </source>
</evidence>
<dbReference type="PRINTS" id="PR00154">
    <property type="entry name" value="AMPBINDING"/>
</dbReference>
<dbReference type="NCBIfam" id="TIGR01733">
    <property type="entry name" value="AA-adenyl-dom"/>
    <property type="match status" value="1"/>
</dbReference>
<evidence type="ECO:0000313" key="6">
    <source>
        <dbReference type="Proteomes" id="UP000467305"/>
    </source>
</evidence>
<dbReference type="Pfam" id="PF13193">
    <property type="entry name" value="AMP-binding_C"/>
    <property type="match status" value="1"/>
</dbReference>
<organism evidence="5 6">
    <name type="scientific">Tenacibaculum aiptasiae</name>
    <dbReference type="NCBI Taxonomy" id="426481"/>
    <lineage>
        <taxon>Bacteria</taxon>
        <taxon>Pseudomonadati</taxon>
        <taxon>Bacteroidota</taxon>
        <taxon>Flavobacteriia</taxon>
        <taxon>Flavobacteriales</taxon>
        <taxon>Flavobacteriaceae</taxon>
        <taxon>Tenacibaculum</taxon>
    </lineage>
</organism>
<dbReference type="GO" id="GO:0044550">
    <property type="term" value="P:secondary metabolite biosynthetic process"/>
    <property type="evidence" value="ECO:0007669"/>
    <property type="project" value="TreeGrafter"/>
</dbReference>
<protein>
    <submittedName>
        <fullName evidence="5">Amino acid adenylation domain-containing protein</fullName>
    </submittedName>
</protein>
<dbReference type="SUPFAM" id="SSF56801">
    <property type="entry name" value="Acetyl-CoA synthetase-like"/>
    <property type="match status" value="1"/>
</dbReference>
<gene>
    <name evidence="5" type="ORF">F7018_13240</name>
</gene>
<feature type="non-terminal residue" evidence="5">
    <location>
        <position position="397"/>
    </location>
</feature>
<feature type="non-terminal residue" evidence="5">
    <location>
        <position position="1"/>
    </location>
</feature>
<comment type="caution">
    <text evidence="5">The sequence shown here is derived from an EMBL/GenBank/DDBJ whole genome shotgun (WGS) entry which is preliminary data.</text>
</comment>
<accession>A0A7J5ABF6</accession>
<dbReference type="InterPro" id="IPR025110">
    <property type="entry name" value="AMP-bd_C"/>
</dbReference>
<dbReference type="PROSITE" id="PS00455">
    <property type="entry name" value="AMP_BINDING"/>
    <property type="match status" value="1"/>
</dbReference>
<feature type="domain" description="AMP-dependent synthetase/ligase" evidence="3">
    <location>
        <begin position="1"/>
        <end position="272"/>
    </location>
</feature>
<feature type="domain" description="AMP-binding enzyme C-terminal" evidence="4">
    <location>
        <begin position="329"/>
        <end position="396"/>
    </location>
</feature>
<name>A0A7J5ABF6_9FLAO</name>
<dbReference type="AlphaFoldDB" id="A0A7J5ABF6"/>
<dbReference type="Gene3D" id="3.40.50.12780">
    <property type="entry name" value="N-terminal domain of ligase-like"/>
    <property type="match status" value="1"/>
</dbReference>
<keyword evidence="2" id="KW-0597">Phosphoprotein</keyword>
<proteinExistence type="predicted"/>
<evidence type="ECO:0000259" key="3">
    <source>
        <dbReference type="Pfam" id="PF00501"/>
    </source>
</evidence>
<dbReference type="GO" id="GO:0043041">
    <property type="term" value="P:amino acid activation for nonribosomal peptide biosynthetic process"/>
    <property type="evidence" value="ECO:0007669"/>
    <property type="project" value="TreeGrafter"/>
</dbReference>
<dbReference type="PANTHER" id="PTHR45527:SF1">
    <property type="entry name" value="FATTY ACID SYNTHASE"/>
    <property type="match status" value="1"/>
</dbReference>
<dbReference type="FunFam" id="2.30.38.10:FF:000001">
    <property type="entry name" value="Non-ribosomal peptide synthetase PvdI"/>
    <property type="match status" value="1"/>
</dbReference>
<dbReference type="GO" id="GO:0005737">
    <property type="term" value="C:cytoplasm"/>
    <property type="evidence" value="ECO:0007669"/>
    <property type="project" value="TreeGrafter"/>
</dbReference>
<reference evidence="5 6" key="1">
    <citation type="submission" date="2019-09" db="EMBL/GenBank/DDBJ databases">
        <authorList>
            <person name="Cao W.R."/>
        </authorList>
    </citation>
    <scope>NUCLEOTIDE SEQUENCE [LARGE SCALE GENOMIC DNA]</scope>
    <source>
        <strain evidence="6">a4</strain>
    </source>
</reference>
<keyword evidence="1" id="KW-0596">Phosphopantetheine</keyword>
<dbReference type="InterPro" id="IPR045851">
    <property type="entry name" value="AMP-bd_C_sf"/>
</dbReference>
<dbReference type="InterPro" id="IPR010071">
    <property type="entry name" value="AA_adenyl_dom"/>
</dbReference>
<dbReference type="PANTHER" id="PTHR45527">
    <property type="entry name" value="NONRIBOSOMAL PEPTIDE SYNTHETASE"/>
    <property type="match status" value="1"/>
</dbReference>
<evidence type="ECO:0000259" key="4">
    <source>
        <dbReference type="Pfam" id="PF13193"/>
    </source>
</evidence>
<dbReference type="InterPro" id="IPR020845">
    <property type="entry name" value="AMP-binding_CS"/>
</dbReference>
<keyword evidence="6" id="KW-1185">Reference proteome</keyword>
<dbReference type="EMBL" id="WAAU01000026">
    <property type="protein sequence ID" value="KAB1154902.1"/>
    <property type="molecule type" value="Genomic_DNA"/>
</dbReference>
<dbReference type="Proteomes" id="UP000467305">
    <property type="component" value="Unassembled WGS sequence"/>
</dbReference>
<dbReference type="GO" id="GO:0031177">
    <property type="term" value="F:phosphopantetheine binding"/>
    <property type="evidence" value="ECO:0007669"/>
    <property type="project" value="TreeGrafter"/>
</dbReference>
<dbReference type="InterPro" id="IPR020459">
    <property type="entry name" value="AMP-binding"/>
</dbReference>
<evidence type="ECO:0000313" key="5">
    <source>
        <dbReference type="EMBL" id="KAB1154902.1"/>
    </source>
</evidence>
<evidence type="ECO:0000256" key="1">
    <source>
        <dbReference type="ARBA" id="ARBA00022450"/>
    </source>
</evidence>
<dbReference type="CDD" id="cd05930">
    <property type="entry name" value="A_NRPS"/>
    <property type="match status" value="1"/>
</dbReference>
<dbReference type="OrthoDB" id="9765680at2"/>